<evidence type="ECO:0000256" key="4">
    <source>
        <dbReference type="SAM" id="MobiDB-lite"/>
    </source>
</evidence>
<comment type="similarity">
    <text evidence="1">Belongs to the CbxX/CfxQ family.</text>
</comment>
<dbReference type="Pfam" id="PF00004">
    <property type="entry name" value="AAA"/>
    <property type="match status" value="1"/>
</dbReference>
<evidence type="ECO:0000313" key="6">
    <source>
        <dbReference type="EMBL" id="PSR26131.1"/>
    </source>
</evidence>
<protein>
    <submittedName>
        <fullName evidence="6">Stage V sporulation protein K</fullName>
    </submittedName>
</protein>
<dbReference type="Pfam" id="PF17866">
    <property type="entry name" value="AAA_lid_6"/>
    <property type="match status" value="1"/>
</dbReference>
<dbReference type="Gene3D" id="1.10.8.60">
    <property type="match status" value="1"/>
</dbReference>
<keyword evidence="2" id="KW-0547">Nucleotide-binding</keyword>
<comment type="caution">
    <text evidence="6">The sequence shown here is derived from an EMBL/GenBank/DDBJ whole genome shotgun (WGS) entry which is preliminary data.</text>
</comment>
<evidence type="ECO:0000256" key="2">
    <source>
        <dbReference type="ARBA" id="ARBA00022741"/>
    </source>
</evidence>
<accession>A0A2T2WV66</accession>
<dbReference type="Proteomes" id="UP000242699">
    <property type="component" value="Unassembled WGS sequence"/>
</dbReference>
<evidence type="ECO:0000313" key="7">
    <source>
        <dbReference type="Proteomes" id="UP000242699"/>
    </source>
</evidence>
<dbReference type="Gene3D" id="3.40.50.300">
    <property type="entry name" value="P-loop containing nucleotide triphosphate hydrolases"/>
    <property type="match status" value="1"/>
</dbReference>
<dbReference type="AlphaFoldDB" id="A0A2T2WV66"/>
<dbReference type="InterPro" id="IPR003593">
    <property type="entry name" value="AAA+_ATPase"/>
</dbReference>
<dbReference type="PANTHER" id="PTHR43392">
    <property type="entry name" value="AAA-TYPE ATPASE FAMILY PROTEIN / ANKYRIN REPEAT FAMILY PROTEIN"/>
    <property type="match status" value="1"/>
</dbReference>
<dbReference type="FunFam" id="3.40.50.300:FF:000216">
    <property type="entry name" value="Type VII secretion ATPase EccA"/>
    <property type="match status" value="1"/>
</dbReference>
<dbReference type="InterPro" id="IPR027417">
    <property type="entry name" value="P-loop_NTPase"/>
</dbReference>
<dbReference type="InterPro" id="IPR003959">
    <property type="entry name" value="ATPase_AAA_core"/>
</dbReference>
<dbReference type="SUPFAM" id="SSF52540">
    <property type="entry name" value="P-loop containing nucleoside triphosphate hydrolases"/>
    <property type="match status" value="1"/>
</dbReference>
<reference evidence="6 7" key="1">
    <citation type="journal article" date="2014" name="BMC Genomics">
        <title>Comparison of environmental and isolate Sulfobacillus genomes reveals diverse carbon, sulfur, nitrogen, and hydrogen metabolisms.</title>
        <authorList>
            <person name="Justice N.B."/>
            <person name="Norman A."/>
            <person name="Brown C.T."/>
            <person name="Singh A."/>
            <person name="Thomas B.C."/>
            <person name="Banfield J.F."/>
        </authorList>
    </citation>
    <scope>NUCLEOTIDE SEQUENCE [LARGE SCALE GENOMIC DNA]</scope>
    <source>
        <strain evidence="6">AMDSBA1</strain>
    </source>
</reference>
<keyword evidence="3" id="KW-0067">ATP-binding</keyword>
<sequence length="334" mass="37738">MIELLNTPDSDSPLTRQEVMALFQSGNLSADKTVRHLRQLDTSLGPGVVRPSGPSIHGQESRRNRVEAVLHDLDHLVGLKDVKHMIHEIRAYIEVQQKRQQLGLASSSQALHMIFSGAPGTGKTTVARIMGRLFQTLEVLPKGQMLEVERADLVGEYIGHTAQKTRDVIKRALGGVLFVDEAYSLARGGDKDFGKEAIDTLVKAMEDERDQFLLILAGYPEEMSGFLSTNPGLRSRCPIQMYFPDYAPSELMAICRDMLLERQYQLTMEADRQLTDSFIRRHGQWHVNAGNARLVRNMMERAIRRQAARLMAHLDSATRDDLMTLTWADWEGEW</sequence>
<evidence type="ECO:0000256" key="3">
    <source>
        <dbReference type="ARBA" id="ARBA00022840"/>
    </source>
</evidence>
<dbReference type="EMBL" id="PXYT01000041">
    <property type="protein sequence ID" value="PSR26131.1"/>
    <property type="molecule type" value="Genomic_DNA"/>
</dbReference>
<feature type="region of interest" description="Disordered" evidence="4">
    <location>
        <begin position="43"/>
        <end position="62"/>
    </location>
</feature>
<dbReference type="GO" id="GO:0005524">
    <property type="term" value="F:ATP binding"/>
    <property type="evidence" value="ECO:0007669"/>
    <property type="project" value="UniProtKB-KW"/>
</dbReference>
<feature type="domain" description="AAA+ ATPase" evidence="5">
    <location>
        <begin position="109"/>
        <end position="245"/>
    </location>
</feature>
<dbReference type="InterPro" id="IPR000641">
    <property type="entry name" value="CbxX/CfxQ"/>
</dbReference>
<dbReference type="GO" id="GO:0016887">
    <property type="term" value="F:ATP hydrolysis activity"/>
    <property type="evidence" value="ECO:0007669"/>
    <property type="project" value="InterPro"/>
</dbReference>
<dbReference type="CDD" id="cd00009">
    <property type="entry name" value="AAA"/>
    <property type="match status" value="1"/>
</dbReference>
<dbReference type="SMART" id="SM00382">
    <property type="entry name" value="AAA"/>
    <property type="match status" value="1"/>
</dbReference>
<gene>
    <name evidence="6" type="ORF">C7B43_14685</name>
</gene>
<dbReference type="InterPro" id="IPR050773">
    <property type="entry name" value="CbxX/CfxQ_RuBisCO_ESX"/>
</dbReference>
<dbReference type="InterPro" id="IPR041627">
    <property type="entry name" value="AAA_lid_6"/>
</dbReference>
<name>A0A2T2WV66_9FIRM</name>
<dbReference type="PRINTS" id="PR00819">
    <property type="entry name" value="CBXCFQXSUPER"/>
</dbReference>
<proteinExistence type="inferred from homology"/>
<evidence type="ECO:0000259" key="5">
    <source>
        <dbReference type="SMART" id="SM00382"/>
    </source>
</evidence>
<evidence type="ECO:0000256" key="1">
    <source>
        <dbReference type="ARBA" id="ARBA00010378"/>
    </source>
</evidence>
<organism evidence="6 7">
    <name type="scientific">Sulfobacillus benefaciens</name>
    <dbReference type="NCBI Taxonomy" id="453960"/>
    <lineage>
        <taxon>Bacteria</taxon>
        <taxon>Bacillati</taxon>
        <taxon>Bacillota</taxon>
        <taxon>Clostridia</taxon>
        <taxon>Eubacteriales</taxon>
        <taxon>Clostridiales Family XVII. Incertae Sedis</taxon>
        <taxon>Sulfobacillus</taxon>
    </lineage>
</organism>
<dbReference type="PANTHER" id="PTHR43392:SF2">
    <property type="entry name" value="AAA-TYPE ATPASE FAMILY PROTEIN _ ANKYRIN REPEAT FAMILY PROTEIN"/>
    <property type="match status" value="1"/>
</dbReference>